<keyword evidence="2" id="KW-1185">Reference proteome</keyword>
<dbReference type="Proteomes" id="UP001157017">
    <property type="component" value="Unassembled WGS sequence"/>
</dbReference>
<evidence type="ECO:0000313" key="1">
    <source>
        <dbReference type="EMBL" id="GMA88916.1"/>
    </source>
</evidence>
<evidence type="ECO:0000313" key="2">
    <source>
        <dbReference type="Proteomes" id="UP001157017"/>
    </source>
</evidence>
<accession>A0ABQ6JKZ7</accession>
<protein>
    <recommendedName>
        <fullName evidence="3">Tetracyclin repressor-like C-terminal domain-containing protein</fullName>
    </recommendedName>
</protein>
<organism evidence="1 2">
    <name type="scientific">Angustibacter aerolatus</name>
    <dbReference type="NCBI Taxonomy" id="1162965"/>
    <lineage>
        <taxon>Bacteria</taxon>
        <taxon>Bacillati</taxon>
        <taxon>Actinomycetota</taxon>
        <taxon>Actinomycetes</taxon>
        <taxon>Kineosporiales</taxon>
        <taxon>Kineosporiaceae</taxon>
    </lineage>
</organism>
<dbReference type="EMBL" id="BSUZ01000001">
    <property type="protein sequence ID" value="GMA88916.1"/>
    <property type="molecule type" value="Genomic_DNA"/>
</dbReference>
<sequence length="69" mass="7036">MRLAAAGRLRAVQAFWAAGLDPDDGAAGAWNALSGVVQAAVVADLLPTEPLDVLQRPWVVAFATAPPAA</sequence>
<evidence type="ECO:0008006" key="3">
    <source>
        <dbReference type="Google" id="ProtNLM"/>
    </source>
</evidence>
<comment type="caution">
    <text evidence="1">The sequence shown here is derived from an EMBL/GenBank/DDBJ whole genome shotgun (WGS) entry which is preliminary data.</text>
</comment>
<gene>
    <name evidence="1" type="ORF">GCM10025868_41660</name>
</gene>
<proteinExistence type="predicted"/>
<name>A0ABQ6JKZ7_9ACTN</name>
<reference evidence="2" key="1">
    <citation type="journal article" date="2019" name="Int. J. Syst. Evol. Microbiol.">
        <title>The Global Catalogue of Microorganisms (GCM) 10K type strain sequencing project: providing services to taxonomists for standard genome sequencing and annotation.</title>
        <authorList>
            <consortium name="The Broad Institute Genomics Platform"/>
            <consortium name="The Broad Institute Genome Sequencing Center for Infectious Disease"/>
            <person name="Wu L."/>
            <person name="Ma J."/>
        </authorList>
    </citation>
    <scope>NUCLEOTIDE SEQUENCE [LARGE SCALE GENOMIC DNA]</scope>
    <source>
        <strain evidence="2">NBRC 108730</strain>
    </source>
</reference>